<dbReference type="InterPro" id="IPR036291">
    <property type="entry name" value="NAD(P)-bd_dom_sf"/>
</dbReference>
<reference evidence="2 3" key="1">
    <citation type="journal article" date="2015" name="Nature">
        <title>rRNA introns, odd ribosomes, and small enigmatic genomes across a large radiation of phyla.</title>
        <authorList>
            <person name="Brown C.T."/>
            <person name="Hug L.A."/>
            <person name="Thomas B.C."/>
            <person name="Sharon I."/>
            <person name="Castelle C.J."/>
            <person name="Singh A."/>
            <person name="Wilkins M.J."/>
            <person name="Williams K.H."/>
            <person name="Banfield J.F."/>
        </authorList>
    </citation>
    <scope>NUCLEOTIDE SEQUENCE [LARGE SCALE GENOMIC DNA]</scope>
</reference>
<evidence type="ECO:0000259" key="1">
    <source>
        <dbReference type="Pfam" id="PF16363"/>
    </source>
</evidence>
<sequence>MRILITGVTGFIGSELARELLKTGEYELAGLVRATSDRGHLDNIADLASKLQLFYANFTDWHAIQQVVRSFRPSVIFHLGAQTAVRQSFELSHEFNETNFLGTINLAHAALEVSNFKKFIFASTMEVYGWQKIRKAFKEETILCPASPYAVSKAASEYYLEMAAKAYGLPYLISRACNTYGRKHNTGFIVEYLITTMLAGKDVYIGTPKAVRDMMYAKDHVSAYLKLLKTPLINQTFNFGTSSKTKMLDLAIKIKQKLNFKGKIISHFPANYPYRPVAEEFLSIDASKAKRLLKWKPKYSLDKGLDKTIAYWKKQI</sequence>
<accession>A0A0G0XJC7</accession>
<dbReference type="EMBL" id="LCCD01000013">
    <property type="protein sequence ID" value="KKS24994.1"/>
    <property type="molecule type" value="Genomic_DNA"/>
</dbReference>
<dbReference type="AlphaFoldDB" id="A0A0G0XJC7"/>
<dbReference type="GO" id="GO:0003676">
    <property type="term" value="F:nucleic acid binding"/>
    <property type="evidence" value="ECO:0007669"/>
    <property type="project" value="InterPro"/>
</dbReference>
<dbReference type="PANTHER" id="PTHR43000">
    <property type="entry name" value="DTDP-D-GLUCOSE 4,6-DEHYDRATASE-RELATED"/>
    <property type="match status" value="1"/>
</dbReference>
<evidence type="ECO:0000313" key="3">
    <source>
        <dbReference type="Proteomes" id="UP000033856"/>
    </source>
</evidence>
<protein>
    <submittedName>
        <fullName evidence="2">dTDP-glucose 4,6-dehydratase</fullName>
    </submittedName>
</protein>
<dbReference type="GO" id="GO:0016787">
    <property type="term" value="F:hydrolase activity"/>
    <property type="evidence" value="ECO:0007669"/>
    <property type="project" value="InterPro"/>
</dbReference>
<comment type="caution">
    <text evidence="2">The sequence shown here is derived from an EMBL/GenBank/DDBJ whole genome shotgun (WGS) entry which is preliminary data.</text>
</comment>
<dbReference type="SUPFAM" id="SSF51735">
    <property type="entry name" value="NAD(P)-binding Rossmann-fold domains"/>
    <property type="match status" value="1"/>
</dbReference>
<evidence type="ECO:0000313" key="2">
    <source>
        <dbReference type="EMBL" id="KKS24994.1"/>
    </source>
</evidence>
<dbReference type="PROSITE" id="PS01070">
    <property type="entry name" value="NUCLEASE_NON_SPEC"/>
    <property type="match status" value="1"/>
</dbReference>
<dbReference type="Proteomes" id="UP000033856">
    <property type="component" value="Unassembled WGS sequence"/>
</dbReference>
<dbReference type="Gene3D" id="3.40.50.720">
    <property type="entry name" value="NAD(P)-binding Rossmann-like Domain"/>
    <property type="match status" value="1"/>
</dbReference>
<name>A0A0G0XJC7_9BACT</name>
<dbReference type="Gene3D" id="3.90.25.10">
    <property type="entry name" value="UDP-galactose 4-epimerase, domain 1"/>
    <property type="match status" value="1"/>
</dbReference>
<dbReference type="InterPro" id="IPR018524">
    <property type="entry name" value="DNA/RNA_endonuclease_AS"/>
</dbReference>
<dbReference type="Pfam" id="PF16363">
    <property type="entry name" value="GDP_Man_Dehyd"/>
    <property type="match status" value="1"/>
</dbReference>
<gene>
    <name evidence="2" type="ORF">UU83_C0013G0009</name>
</gene>
<feature type="domain" description="NAD(P)-binding" evidence="1">
    <location>
        <begin position="4"/>
        <end position="307"/>
    </location>
</feature>
<dbReference type="GO" id="GO:0046872">
    <property type="term" value="F:metal ion binding"/>
    <property type="evidence" value="ECO:0007669"/>
    <property type="project" value="InterPro"/>
</dbReference>
<dbReference type="InterPro" id="IPR016040">
    <property type="entry name" value="NAD(P)-bd_dom"/>
</dbReference>
<proteinExistence type="predicted"/>
<organism evidence="2 3">
    <name type="scientific">Candidatus Jorgensenbacteria bacterium GW2011_GWF2_41_8</name>
    <dbReference type="NCBI Taxonomy" id="1618667"/>
    <lineage>
        <taxon>Bacteria</taxon>
        <taxon>Candidatus Joergenseniibacteriota</taxon>
    </lineage>
</organism>